<organism evidence="2 3">
    <name type="scientific">Mycena rosella</name>
    <name type="common">Pink bonnet</name>
    <name type="synonym">Agaricus rosellus</name>
    <dbReference type="NCBI Taxonomy" id="1033263"/>
    <lineage>
        <taxon>Eukaryota</taxon>
        <taxon>Fungi</taxon>
        <taxon>Dikarya</taxon>
        <taxon>Basidiomycota</taxon>
        <taxon>Agaricomycotina</taxon>
        <taxon>Agaricomycetes</taxon>
        <taxon>Agaricomycetidae</taxon>
        <taxon>Agaricales</taxon>
        <taxon>Marasmiineae</taxon>
        <taxon>Mycenaceae</taxon>
        <taxon>Mycena</taxon>
    </lineage>
</organism>
<feature type="compositionally biased region" description="Basic and acidic residues" evidence="1">
    <location>
        <begin position="46"/>
        <end position="57"/>
    </location>
</feature>
<feature type="compositionally biased region" description="Polar residues" evidence="1">
    <location>
        <begin position="149"/>
        <end position="164"/>
    </location>
</feature>
<dbReference type="EMBL" id="JARKIE010000023">
    <property type="protein sequence ID" value="KAJ7699234.1"/>
    <property type="molecule type" value="Genomic_DNA"/>
</dbReference>
<evidence type="ECO:0000313" key="3">
    <source>
        <dbReference type="Proteomes" id="UP001221757"/>
    </source>
</evidence>
<feature type="region of interest" description="Disordered" evidence="1">
    <location>
        <begin position="425"/>
        <end position="447"/>
    </location>
</feature>
<reference evidence="2" key="1">
    <citation type="submission" date="2023-03" db="EMBL/GenBank/DDBJ databases">
        <title>Massive genome expansion in bonnet fungi (Mycena s.s.) driven by repeated elements and novel gene families across ecological guilds.</title>
        <authorList>
            <consortium name="Lawrence Berkeley National Laboratory"/>
            <person name="Harder C.B."/>
            <person name="Miyauchi S."/>
            <person name="Viragh M."/>
            <person name="Kuo A."/>
            <person name="Thoen E."/>
            <person name="Andreopoulos B."/>
            <person name="Lu D."/>
            <person name="Skrede I."/>
            <person name="Drula E."/>
            <person name="Henrissat B."/>
            <person name="Morin E."/>
            <person name="Kohler A."/>
            <person name="Barry K."/>
            <person name="LaButti K."/>
            <person name="Morin E."/>
            <person name="Salamov A."/>
            <person name="Lipzen A."/>
            <person name="Mereny Z."/>
            <person name="Hegedus B."/>
            <person name="Baldrian P."/>
            <person name="Stursova M."/>
            <person name="Weitz H."/>
            <person name="Taylor A."/>
            <person name="Grigoriev I.V."/>
            <person name="Nagy L.G."/>
            <person name="Martin F."/>
            <person name="Kauserud H."/>
        </authorList>
    </citation>
    <scope>NUCLEOTIDE SEQUENCE</scope>
    <source>
        <strain evidence="2">CBHHK067</strain>
    </source>
</reference>
<gene>
    <name evidence="2" type="ORF">B0H17DRAFT_1049252</name>
</gene>
<keyword evidence="3" id="KW-1185">Reference proteome</keyword>
<sequence>MGDAGPGAHMRNHSQSGLGVEEGGADRQSTVSEDIGLAYMSMGDPPHAEEGEHERAARLSKHVRFGGDSVFAEPEPPYMKREDSTASGGRTRRVPPPAMDPVEDERALNAAAAREVSRELDALNFSPPAPQPPQVQVQGEGAWEFAQVSPKTSPRTSPKMSSPSRENREYGSPPKGRDYSPSPQSQYVPPPAPNREPPNRDYAASPPLAQYASPPNREPSPLIPPVAPFSRKATLDNNALPPGAGHERTPSWDPPAQPAPLAPGHHTTPSWALAPASPAESPLSPASPRLDAPYRAPAASRSSSSLNAQAPPGARTISAAAFRRPQKTASGDVADTSPLAFKKRLPASPYPQQRVGSGLRDSPAPQQPPPQQEQQRQSAAPEDDFDYISAYTNGGRDSQAYHDDGSPMQADFDYGRLGQVGVVGGAPTSPGYSQGRFATDLDPDSIR</sequence>
<dbReference type="AlphaFoldDB" id="A0AAD7DUF4"/>
<proteinExistence type="predicted"/>
<comment type="caution">
    <text evidence="2">The sequence shown here is derived from an EMBL/GenBank/DDBJ whole genome shotgun (WGS) entry which is preliminary data.</text>
</comment>
<protein>
    <submittedName>
        <fullName evidence="2">Uncharacterized protein</fullName>
    </submittedName>
</protein>
<feature type="region of interest" description="Disordered" evidence="1">
    <location>
        <begin position="1"/>
        <end position="413"/>
    </location>
</feature>
<evidence type="ECO:0000256" key="1">
    <source>
        <dbReference type="SAM" id="MobiDB-lite"/>
    </source>
</evidence>
<feature type="compositionally biased region" description="Low complexity" evidence="1">
    <location>
        <begin position="269"/>
        <end position="305"/>
    </location>
</feature>
<accession>A0AAD7DUF4</accession>
<feature type="compositionally biased region" description="Pro residues" evidence="1">
    <location>
        <begin position="252"/>
        <end position="261"/>
    </location>
</feature>
<name>A0AAD7DUF4_MYCRO</name>
<dbReference type="Proteomes" id="UP001221757">
    <property type="component" value="Unassembled WGS sequence"/>
</dbReference>
<feature type="compositionally biased region" description="Pro residues" evidence="1">
    <location>
        <begin position="216"/>
        <end position="227"/>
    </location>
</feature>
<evidence type="ECO:0000313" key="2">
    <source>
        <dbReference type="EMBL" id="KAJ7699234.1"/>
    </source>
</evidence>